<protein>
    <submittedName>
        <fullName evidence="3">PEST proteolytic signal-containing nuclear protein</fullName>
    </submittedName>
</protein>
<keyword evidence="2" id="KW-1185">Reference proteome</keyword>
<reference evidence="3" key="2">
    <citation type="submission" date="2020-10" db="UniProtKB">
        <authorList>
            <consortium name="WormBaseParasite"/>
        </authorList>
    </citation>
    <scope>IDENTIFICATION</scope>
</reference>
<reference evidence="2" key="1">
    <citation type="journal article" date="2013" name="Genetics">
        <title>The draft genome and transcriptome of Panagrellus redivivus are shaped by the harsh demands of a free-living lifestyle.</title>
        <authorList>
            <person name="Srinivasan J."/>
            <person name="Dillman A.R."/>
            <person name="Macchietto M.G."/>
            <person name="Heikkinen L."/>
            <person name="Lakso M."/>
            <person name="Fracchia K.M."/>
            <person name="Antoshechkin I."/>
            <person name="Mortazavi A."/>
            <person name="Wong G."/>
            <person name="Sternberg P.W."/>
        </authorList>
    </citation>
    <scope>NUCLEOTIDE SEQUENCE [LARGE SCALE GENOMIC DNA]</scope>
    <source>
        <strain evidence="2">MT8872</strain>
    </source>
</reference>
<evidence type="ECO:0000256" key="1">
    <source>
        <dbReference type="SAM" id="MobiDB-lite"/>
    </source>
</evidence>
<evidence type="ECO:0000313" key="2">
    <source>
        <dbReference type="Proteomes" id="UP000492821"/>
    </source>
</evidence>
<organism evidence="2 3">
    <name type="scientific">Panagrellus redivivus</name>
    <name type="common">Microworm</name>
    <dbReference type="NCBI Taxonomy" id="6233"/>
    <lineage>
        <taxon>Eukaryota</taxon>
        <taxon>Metazoa</taxon>
        <taxon>Ecdysozoa</taxon>
        <taxon>Nematoda</taxon>
        <taxon>Chromadorea</taxon>
        <taxon>Rhabditida</taxon>
        <taxon>Tylenchina</taxon>
        <taxon>Panagrolaimomorpha</taxon>
        <taxon>Panagrolaimoidea</taxon>
        <taxon>Panagrolaimidae</taxon>
        <taxon>Panagrellus</taxon>
    </lineage>
</organism>
<dbReference type="AlphaFoldDB" id="A0A7E4ZRH8"/>
<dbReference type="WBParaSite" id="Pan_g12747.t2">
    <property type="protein sequence ID" value="Pan_g12747.t2"/>
    <property type="gene ID" value="Pan_g12747"/>
</dbReference>
<proteinExistence type="predicted"/>
<feature type="region of interest" description="Disordered" evidence="1">
    <location>
        <begin position="49"/>
        <end position="74"/>
    </location>
</feature>
<name>A0A7E4ZRH8_PANRE</name>
<accession>A0A7E4ZRH8</accession>
<dbReference type="Proteomes" id="UP000492821">
    <property type="component" value="Unassembled WGS sequence"/>
</dbReference>
<feature type="region of interest" description="Disordered" evidence="1">
    <location>
        <begin position="1"/>
        <end position="28"/>
    </location>
</feature>
<evidence type="ECO:0000313" key="3">
    <source>
        <dbReference type="WBParaSite" id="Pan_g12747.t2"/>
    </source>
</evidence>
<sequence>MPAMPKVSGAAPQGREKQVVPKKKKDTRVVSPTFDTKLTLLICRTRNETIGHTSETNETDDDDPTPPSALPVPRDGFHFGIRSIGGVEYVVMPTYRRKLFWGDTCRNGSNEDCIWKENKLDNHRHRLNQYHLTDANPIRI</sequence>